<evidence type="ECO:0000313" key="6">
    <source>
        <dbReference type="Proteomes" id="UP000054477"/>
    </source>
</evidence>
<dbReference type="EMBL" id="KN839135">
    <property type="protein sequence ID" value="KIJ90658.1"/>
    <property type="molecule type" value="Genomic_DNA"/>
</dbReference>
<feature type="repeat" description="WD" evidence="3">
    <location>
        <begin position="886"/>
        <end position="927"/>
    </location>
</feature>
<keyword evidence="1 3" id="KW-0853">WD repeat</keyword>
<evidence type="ECO:0000256" key="3">
    <source>
        <dbReference type="PROSITE-ProRule" id="PRU00221"/>
    </source>
</evidence>
<dbReference type="InterPro" id="IPR019775">
    <property type="entry name" value="WD40_repeat_CS"/>
</dbReference>
<dbReference type="InterPro" id="IPR001680">
    <property type="entry name" value="WD40_rpt"/>
</dbReference>
<dbReference type="SUPFAM" id="SSF50978">
    <property type="entry name" value="WD40 repeat-like"/>
    <property type="match status" value="1"/>
</dbReference>
<dbReference type="Pfam" id="PF00400">
    <property type="entry name" value="WD40"/>
    <property type="match status" value="1"/>
</dbReference>
<keyword evidence="2" id="KW-0677">Repeat</keyword>
<gene>
    <name evidence="5" type="ORF">K443DRAFT_28955</name>
</gene>
<name>A0A0C9WRV0_9AGAR</name>
<sequence length="927" mass="103258">MSADPVWSETLSFNTSQSSNLICRVYKTPRRIGRAFSHGDELIGIMEEEIPLLLKGASSKEIIQPLNKPSDPGLSLGNTTIQFSISMLGHTFPVLSPVLPMPADATTQAILDISPALELAEAAHLKMQTGPQHTASALKSGVDIVASDSFSTNYGLLVEHIQAFIGVADKLSEFHPYIKAAWGILSAIPKVERDGKITDLVQDIQDLYAFLKATDPSKYDERQKKIVTSLAQQTIECAYFIRQYASDPNFWKRTGKNLISDADQKIQNFQDQFKKLKLAFTQHAVCETQLVVLRIFNTVEKLRLDATADLKDMYYAKNARFDSDKQCLPGTRVAVLDELTDWINGPDGEGTPQVLFFSAAAGFGKSAIAHTIAKRFRNLGRLGSSYCFDRADQTNRSIKYLFSTISLDLSDLNAAWKSALCSVVTGNRALCSTLDVEEQFDNFIVKPAAALTTVGPIVIVIDGLDESDDRKLLLDMVIGRAAELPKNFRILITTRPEPDVTEALHLVHQHPYITHKHIDAAEINNQLGELDLSLYIKSKLSKISGLEARWPNGEWCSLLVKCSEGLFQWAAVACQDIMNPSGGELSYERLEFFLETGSGLDGLYYAVLNQAFHRNGSRAMDRYRSVMGRILTAKEPLPLSTLLKMHVNNPAWMDEIKAIIGPLGCLLSGINENDVAIKPLHSSFYDYLTHSSQSGKFFINVDDAEKEFAITTLHILRTELHFNICQLHTSYKANDDLEGNILQQAKEKVSSQLIYACCFFAAHLMCVPSSGLLLENLDYFFNYEFLYWLEVLSITGKMSIAPGILSSLLNWEKIDKNMKMFIEDAMKFVTTFFQPISHSAPHIYLSALPMLPSDSLIAKTYSCHFTRVVSFERGKQISWPPINSILQGHRGTVKAIAFSADGKYIVSGSQDKTIRMWDAQTGKLVSD</sequence>
<dbReference type="SMART" id="SM00320">
    <property type="entry name" value="WD40"/>
    <property type="match status" value="1"/>
</dbReference>
<dbReference type="PANTHER" id="PTHR10039">
    <property type="entry name" value="AMELOGENIN"/>
    <property type="match status" value="1"/>
</dbReference>
<dbReference type="OrthoDB" id="163438at2759"/>
<accession>A0A0C9WRV0</accession>
<dbReference type="Proteomes" id="UP000054477">
    <property type="component" value="Unassembled WGS sequence"/>
</dbReference>
<dbReference type="HOGENOM" id="CLU_000288_6_0_1"/>
<organism evidence="5 6">
    <name type="scientific">Laccaria amethystina LaAM-08-1</name>
    <dbReference type="NCBI Taxonomy" id="1095629"/>
    <lineage>
        <taxon>Eukaryota</taxon>
        <taxon>Fungi</taxon>
        <taxon>Dikarya</taxon>
        <taxon>Basidiomycota</taxon>
        <taxon>Agaricomycotina</taxon>
        <taxon>Agaricomycetes</taxon>
        <taxon>Agaricomycetidae</taxon>
        <taxon>Agaricales</taxon>
        <taxon>Agaricineae</taxon>
        <taxon>Hydnangiaceae</taxon>
        <taxon>Laccaria</taxon>
    </lineage>
</organism>
<feature type="non-terminal residue" evidence="5">
    <location>
        <position position="927"/>
    </location>
</feature>
<dbReference type="InterPro" id="IPR027417">
    <property type="entry name" value="P-loop_NTPase"/>
</dbReference>
<reference evidence="6" key="2">
    <citation type="submission" date="2015-01" db="EMBL/GenBank/DDBJ databases">
        <title>Evolutionary Origins and Diversification of the Mycorrhizal Mutualists.</title>
        <authorList>
            <consortium name="DOE Joint Genome Institute"/>
            <consortium name="Mycorrhizal Genomics Consortium"/>
            <person name="Kohler A."/>
            <person name="Kuo A."/>
            <person name="Nagy L.G."/>
            <person name="Floudas D."/>
            <person name="Copeland A."/>
            <person name="Barry K.W."/>
            <person name="Cichocki N."/>
            <person name="Veneault-Fourrey C."/>
            <person name="LaButti K."/>
            <person name="Lindquist E.A."/>
            <person name="Lipzen A."/>
            <person name="Lundell T."/>
            <person name="Morin E."/>
            <person name="Murat C."/>
            <person name="Riley R."/>
            <person name="Ohm R."/>
            <person name="Sun H."/>
            <person name="Tunlid A."/>
            <person name="Henrissat B."/>
            <person name="Grigoriev I.V."/>
            <person name="Hibbett D.S."/>
            <person name="Martin F."/>
        </authorList>
    </citation>
    <scope>NUCLEOTIDE SEQUENCE [LARGE SCALE GENOMIC DNA]</scope>
    <source>
        <strain evidence="6">LaAM-08-1</strain>
    </source>
</reference>
<evidence type="ECO:0000313" key="5">
    <source>
        <dbReference type="EMBL" id="KIJ90658.1"/>
    </source>
</evidence>
<dbReference type="Gene3D" id="3.40.50.300">
    <property type="entry name" value="P-loop containing nucleotide triphosphate hydrolases"/>
    <property type="match status" value="1"/>
</dbReference>
<dbReference type="Gene3D" id="2.130.10.10">
    <property type="entry name" value="YVTN repeat-like/Quinoprotein amine dehydrogenase"/>
    <property type="match status" value="1"/>
</dbReference>
<dbReference type="PROSITE" id="PS50082">
    <property type="entry name" value="WD_REPEATS_2"/>
    <property type="match status" value="1"/>
</dbReference>
<proteinExistence type="predicted"/>
<dbReference type="PROSITE" id="PS00678">
    <property type="entry name" value="WD_REPEATS_1"/>
    <property type="match status" value="1"/>
</dbReference>
<reference evidence="5 6" key="1">
    <citation type="submission" date="2014-04" db="EMBL/GenBank/DDBJ databases">
        <authorList>
            <consortium name="DOE Joint Genome Institute"/>
            <person name="Kuo A."/>
            <person name="Kohler A."/>
            <person name="Nagy L.G."/>
            <person name="Floudas D."/>
            <person name="Copeland A."/>
            <person name="Barry K.W."/>
            <person name="Cichocki N."/>
            <person name="Veneault-Fourrey C."/>
            <person name="LaButti K."/>
            <person name="Lindquist E.A."/>
            <person name="Lipzen A."/>
            <person name="Lundell T."/>
            <person name="Morin E."/>
            <person name="Murat C."/>
            <person name="Sun H."/>
            <person name="Tunlid A."/>
            <person name="Henrissat B."/>
            <person name="Grigoriev I.V."/>
            <person name="Hibbett D.S."/>
            <person name="Martin F."/>
            <person name="Nordberg H.P."/>
            <person name="Cantor M.N."/>
            <person name="Hua S.X."/>
        </authorList>
    </citation>
    <scope>NUCLEOTIDE SEQUENCE [LARGE SCALE GENOMIC DNA]</scope>
    <source>
        <strain evidence="5 6">LaAM-08-1</strain>
    </source>
</reference>
<dbReference type="PROSITE" id="PS50294">
    <property type="entry name" value="WD_REPEATS_REGION"/>
    <property type="match status" value="1"/>
</dbReference>
<evidence type="ECO:0000256" key="2">
    <source>
        <dbReference type="ARBA" id="ARBA00022737"/>
    </source>
</evidence>
<evidence type="ECO:0000256" key="1">
    <source>
        <dbReference type="ARBA" id="ARBA00022574"/>
    </source>
</evidence>
<dbReference type="InterPro" id="IPR056884">
    <property type="entry name" value="NPHP3-like_N"/>
</dbReference>
<dbReference type="InterPro" id="IPR036322">
    <property type="entry name" value="WD40_repeat_dom_sf"/>
</dbReference>
<dbReference type="InterPro" id="IPR015943">
    <property type="entry name" value="WD40/YVTN_repeat-like_dom_sf"/>
</dbReference>
<dbReference type="SUPFAM" id="SSF52540">
    <property type="entry name" value="P-loop containing nucleoside triphosphate hydrolases"/>
    <property type="match status" value="1"/>
</dbReference>
<keyword evidence="6" id="KW-1185">Reference proteome</keyword>
<evidence type="ECO:0000259" key="4">
    <source>
        <dbReference type="Pfam" id="PF24883"/>
    </source>
</evidence>
<dbReference type="PANTHER" id="PTHR10039:SF17">
    <property type="entry name" value="FUNGAL STAND N-TERMINAL GOODBYE DOMAIN-CONTAINING PROTEIN-RELATED"/>
    <property type="match status" value="1"/>
</dbReference>
<dbReference type="STRING" id="1095629.A0A0C9WRV0"/>
<feature type="domain" description="Nephrocystin 3-like N-terminal" evidence="4">
    <location>
        <begin position="338"/>
        <end position="495"/>
    </location>
</feature>
<dbReference type="AlphaFoldDB" id="A0A0C9WRV0"/>
<dbReference type="Pfam" id="PF24883">
    <property type="entry name" value="NPHP3_N"/>
    <property type="match status" value="1"/>
</dbReference>
<protein>
    <recommendedName>
        <fullName evidence="4">Nephrocystin 3-like N-terminal domain-containing protein</fullName>
    </recommendedName>
</protein>